<evidence type="ECO:0000256" key="6">
    <source>
        <dbReference type="ARBA" id="ARBA00022643"/>
    </source>
</evidence>
<dbReference type="AlphaFoldDB" id="H8KTV5"/>
<dbReference type="InterPro" id="IPR000659">
    <property type="entry name" value="Pyridox_Oxase"/>
</dbReference>
<dbReference type="GO" id="GO:0010181">
    <property type="term" value="F:FMN binding"/>
    <property type="evidence" value="ECO:0007669"/>
    <property type="project" value="UniProtKB-UniRule"/>
</dbReference>
<evidence type="ECO:0000256" key="7">
    <source>
        <dbReference type="ARBA" id="ARBA00023002"/>
    </source>
</evidence>
<feature type="binding site" evidence="9 11">
    <location>
        <position position="109"/>
    </location>
    <ligand>
        <name>FMN</name>
        <dbReference type="ChEBI" id="CHEBI:58210"/>
    </ligand>
</feature>
<comment type="function">
    <text evidence="9">Catalyzes the oxidation of either pyridoxine 5'-phosphate (PNP) or pyridoxamine 5'-phosphate (PMP) into pyridoxal 5'-phosphate (PLP).</text>
</comment>
<feature type="binding site" evidence="9 10">
    <location>
        <begin position="196"/>
        <end position="198"/>
    </location>
    <ligand>
        <name>substrate</name>
    </ligand>
</feature>
<feature type="binding site" evidence="9 11">
    <location>
        <position position="86"/>
    </location>
    <ligand>
        <name>FMN</name>
        <dbReference type="ChEBI" id="CHEBI:58210"/>
    </ligand>
</feature>
<dbReference type="FunFam" id="2.30.110.10:FF:000005">
    <property type="entry name" value="NAD(P)H-hydrate epimerase"/>
    <property type="match status" value="1"/>
</dbReference>
<dbReference type="SUPFAM" id="SSF50475">
    <property type="entry name" value="FMN-binding split barrel"/>
    <property type="match status" value="1"/>
</dbReference>
<evidence type="ECO:0000256" key="8">
    <source>
        <dbReference type="ARBA" id="ARBA00023096"/>
    </source>
</evidence>
<dbReference type="Pfam" id="PF01243">
    <property type="entry name" value="PNPOx_N"/>
    <property type="match status" value="1"/>
</dbReference>
<organism evidence="15 16">
    <name type="scientific">Solitalea canadensis (strain ATCC 29591 / DSM 3403 / JCM 21819 / LMG 8368 / NBRC 15130 / NCIMB 12057 / USAM 9D)</name>
    <name type="common">Flexibacter canadensis</name>
    <dbReference type="NCBI Taxonomy" id="929556"/>
    <lineage>
        <taxon>Bacteria</taxon>
        <taxon>Pseudomonadati</taxon>
        <taxon>Bacteroidota</taxon>
        <taxon>Sphingobacteriia</taxon>
        <taxon>Sphingobacteriales</taxon>
        <taxon>Sphingobacteriaceae</taxon>
        <taxon>Solitalea</taxon>
    </lineage>
</organism>
<dbReference type="EMBL" id="CP003349">
    <property type="protein sequence ID" value="AFD06805.1"/>
    <property type="molecule type" value="Genomic_DNA"/>
</dbReference>
<feature type="coiled-coil region" evidence="12">
    <location>
        <begin position="144"/>
        <end position="171"/>
    </location>
</feature>
<accession>H8KTV5</accession>
<feature type="binding site" evidence="9 10">
    <location>
        <position position="135"/>
    </location>
    <ligand>
        <name>substrate</name>
    </ligand>
</feature>
<feature type="binding site" evidence="9 10">
    <location>
        <position position="70"/>
    </location>
    <ligand>
        <name>substrate</name>
    </ligand>
</feature>
<proteinExistence type="inferred from homology"/>
<feature type="binding site" evidence="9 11">
    <location>
        <begin position="144"/>
        <end position="145"/>
    </location>
    <ligand>
        <name>FMN</name>
        <dbReference type="ChEBI" id="CHEBI:58210"/>
    </ligand>
</feature>
<dbReference type="PANTHER" id="PTHR10851">
    <property type="entry name" value="PYRIDOXINE-5-PHOSPHATE OXIDASE"/>
    <property type="match status" value="1"/>
</dbReference>
<dbReference type="eggNOG" id="COG0259">
    <property type="taxonomic scope" value="Bacteria"/>
</dbReference>
<dbReference type="PIRSF" id="PIRSF000190">
    <property type="entry name" value="Pyd_amn-ph_oxd"/>
    <property type="match status" value="1"/>
</dbReference>
<feature type="binding site" evidence="10">
    <location>
        <begin position="12"/>
        <end position="15"/>
    </location>
    <ligand>
        <name>substrate</name>
    </ligand>
</feature>
<comment type="catalytic activity">
    <reaction evidence="9">
        <text>pyridoxine 5'-phosphate + O2 = pyridoxal 5'-phosphate + H2O2</text>
        <dbReference type="Rhea" id="RHEA:15149"/>
        <dbReference type="ChEBI" id="CHEBI:15379"/>
        <dbReference type="ChEBI" id="CHEBI:16240"/>
        <dbReference type="ChEBI" id="CHEBI:58589"/>
        <dbReference type="ChEBI" id="CHEBI:597326"/>
        <dbReference type="EC" id="1.4.3.5"/>
    </reaction>
</comment>
<dbReference type="HAMAP" id="MF_01629">
    <property type="entry name" value="PdxH"/>
    <property type="match status" value="1"/>
</dbReference>
<dbReference type="Proteomes" id="UP000007590">
    <property type="component" value="Chromosome"/>
</dbReference>
<dbReference type="OrthoDB" id="9780392at2"/>
<feature type="binding site" evidence="9 11">
    <location>
        <begin position="65"/>
        <end position="70"/>
    </location>
    <ligand>
        <name>FMN</name>
        <dbReference type="ChEBI" id="CHEBI:58210"/>
    </ligand>
</feature>
<dbReference type="GO" id="GO:0004733">
    <property type="term" value="F:pyridoxamine phosphate oxidase activity"/>
    <property type="evidence" value="ECO:0007669"/>
    <property type="project" value="UniProtKB-UniRule"/>
</dbReference>
<keyword evidence="5 9" id="KW-0285">Flavoprotein</keyword>
<comment type="similarity">
    <text evidence="3 9">Belongs to the pyridoxamine 5'-phosphate oxidase family.</text>
</comment>
<dbReference type="Pfam" id="PF10590">
    <property type="entry name" value="PNP_phzG_C"/>
    <property type="match status" value="1"/>
</dbReference>
<dbReference type="EC" id="1.4.3.5" evidence="9"/>
<evidence type="ECO:0000256" key="2">
    <source>
        <dbReference type="ARBA" id="ARBA00005037"/>
    </source>
</evidence>
<feature type="binding site" evidence="9 10">
    <location>
        <position position="131"/>
    </location>
    <ligand>
        <name>substrate</name>
    </ligand>
</feature>
<evidence type="ECO:0000256" key="9">
    <source>
        <dbReference type="HAMAP-Rule" id="MF_01629"/>
    </source>
</evidence>
<dbReference type="Gene3D" id="2.30.110.10">
    <property type="entry name" value="Electron Transport, Fmn-binding Protein, Chain A"/>
    <property type="match status" value="1"/>
</dbReference>
<comment type="cofactor">
    <cofactor evidence="9 11">
        <name>FMN</name>
        <dbReference type="ChEBI" id="CHEBI:58210"/>
    </cofactor>
    <text evidence="9 11">Binds 1 FMN per subunit.</text>
</comment>
<name>H8KTV5_SOLCM</name>
<feature type="binding site" evidence="9 11">
    <location>
        <position position="190"/>
    </location>
    <ligand>
        <name>FMN</name>
        <dbReference type="ChEBI" id="CHEBI:58210"/>
    </ligand>
</feature>
<evidence type="ECO:0000256" key="1">
    <source>
        <dbReference type="ARBA" id="ARBA00004738"/>
    </source>
</evidence>
<evidence type="ECO:0000256" key="3">
    <source>
        <dbReference type="ARBA" id="ARBA00007301"/>
    </source>
</evidence>
<comment type="catalytic activity">
    <reaction evidence="9">
        <text>pyridoxamine 5'-phosphate + O2 + H2O = pyridoxal 5'-phosphate + H2O2 + NH4(+)</text>
        <dbReference type="Rhea" id="RHEA:15817"/>
        <dbReference type="ChEBI" id="CHEBI:15377"/>
        <dbReference type="ChEBI" id="CHEBI:15379"/>
        <dbReference type="ChEBI" id="CHEBI:16240"/>
        <dbReference type="ChEBI" id="CHEBI:28938"/>
        <dbReference type="ChEBI" id="CHEBI:58451"/>
        <dbReference type="ChEBI" id="CHEBI:597326"/>
        <dbReference type="EC" id="1.4.3.5"/>
    </reaction>
</comment>
<sequence>MSLEKTTLENLRQDYSAKSLSETDVKLNPFDQFEVWFKEAMDSGIIEPNALTLATATPDGKPSSRVVLLKGFDAEGFTFYTNYNSRKGHELAQNPYACISFFWLELQRQVIIEGIIEKVSADESTRYYQSRPKGSQLGAWTSPQSEVITSREMLEEKLAGLEKEYADHDVLPRPEHWGGYLLKPTSFEFWQGRPSRLHDRIQYIGQADKSWKIQRVAP</sequence>
<dbReference type="InterPro" id="IPR019576">
    <property type="entry name" value="Pyridoxamine_oxidase_dimer_C"/>
</dbReference>
<dbReference type="InterPro" id="IPR019740">
    <property type="entry name" value="Pyridox_Oxase_CS"/>
</dbReference>
<keyword evidence="16" id="KW-1185">Reference proteome</keyword>
<dbReference type="NCBIfam" id="TIGR00558">
    <property type="entry name" value="pdxH"/>
    <property type="match status" value="1"/>
</dbReference>
<protein>
    <recommendedName>
        <fullName evidence="9">Pyridoxine/pyridoxamine 5'-phosphate oxidase</fullName>
        <ecNumber evidence="9">1.4.3.5</ecNumber>
    </recommendedName>
    <alternativeName>
        <fullName evidence="9">PNP/PMP oxidase</fullName>
        <shortName evidence="9">PNPOx</shortName>
    </alternativeName>
    <alternativeName>
        <fullName evidence="9">Pyridoxal 5'-phosphate synthase</fullName>
    </alternativeName>
</protein>
<feature type="binding site" evidence="9 11">
    <location>
        <position position="200"/>
    </location>
    <ligand>
        <name>FMN</name>
        <dbReference type="ChEBI" id="CHEBI:58210"/>
    </ligand>
</feature>
<reference evidence="15" key="1">
    <citation type="submission" date="2012-02" db="EMBL/GenBank/DDBJ databases">
        <title>The complete genome of Solitalea canadensis DSM 3403.</title>
        <authorList>
            <consortium name="US DOE Joint Genome Institute (JGI-PGF)"/>
            <person name="Lucas S."/>
            <person name="Copeland A."/>
            <person name="Lapidus A."/>
            <person name="Glavina del Rio T."/>
            <person name="Dalin E."/>
            <person name="Tice H."/>
            <person name="Bruce D."/>
            <person name="Goodwin L."/>
            <person name="Pitluck S."/>
            <person name="Peters L."/>
            <person name="Ovchinnikova G."/>
            <person name="Lu M."/>
            <person name="Kyrpides N."/>
            <person name="Mavromatis K."/>
            <person name="Ivanova N."/>
            <person name="Brettin T."/>
            <person name="Detter J.C."/>
            <person name="Han C."/>
            <person name="Larimer F."/>
            <person name="Land M."/>
            <person name="Hauser L."/>
            <person name="Markowitz V."/>
            <person name="Cheng J.-F."/>
            <person name="Hugenholtz P."/>
            <person name="Woyke T."/>
            <person name="Wu D."/>
            <person name="Spring S."/>
            <person name="Schroeder M."/>
            <person name="Kopitz M."/>
            <person name="Brambilla E."/>
            <person name="Klenk H.-P."/>
            <person name="Eisen J.A."/>
        </authorList>
    </citation>
    <scope>NUCLEOTIDE SEQUENCE</scope>
    <source>
        <strain evidence="15">DSM 3403</strain>
    </source>
</reference>
<feature type="binding site" evidence="9 11">
    <location>
        <position position="87"/>
    </location>
    <ligand>
        <name>FMN</name>
        <dbReference type="ChEBI" id="CHEBI:58210"/>
    </ligand>
</feature>
<comment type="pathway">
    <text evidence="2 9">Cofactor metabolism; pyridoxal 5'-phosphate salvage; pyridoxal 5'-phosphate from pyridoxine 5'-phosphate: step 1/1.</text>
</comment>
<dbReference type="RefSeq" id="WP_014680032.1">
    <property type="nucleotide sequence ID" value="NC_017770.1"/>
</dbReference>
<evidence type="ECO:0000256" key="10">
    <source>
        <dbReference type="PIRSR" id="PIRSR000190-1"/>
    </source>
</evidence>
<feature type="domain" description="Pyridoxine 5'-phosphate oxidase dimerisation C-terminal" evidence="14">
    <location>
        <begin position="177"/>
        <end position="218"/>
    </location>
</feature>
<evidence type="ECO:0000256" key="4">
    <source>
        <dbReference type="ARBA" id="ARBA00011738"/>
    </source>
</evidence>
<keyword evidence="7 9" id="KW-0560">Oxidoreductase</keyword>
<dbReference type="InterPro" id="IPR012349">
    <property type="entry name" value="Split_barrel_FMN-bd"/>
</dbReference>
<evidence type="ECO:0000259" key="13">
    <source>
        <dbReference type="Pfam" id="PF01243"/>
    </source>
</evidence>
<dbReference type="PROSITE" id="PS01064">
    <property type="entry name" value="PYRIDOX_OXIDASE"/>
    <property type="match status" value="1"/>
</dbReference>
<dbReference type="PANTHER" id="PTHR10851:SF0">
    <property type="entry name" value="PYRIDOXINE-5'-PHOSPHATE OXIDASE"/>
    <property type="match status" value="1"/>
</dbReference>
<keyword evidence="12" id="KW-0175">Coiled coil</keyword>
<feature type="binding site" evidence="9 10">
    <location>
        <position position="127"/>
    </location>
    <ligand>
        <name>substrate</name>
    </ligand>
</feature>
<keyword evidence="8 9" id="KW-0664">Pyridoxine biosynthesis</keyword>
<dbReference type="STRING" id="929556.Solca_1739"/>
<dbReference type="NCBIfam" id="NF004231">
    <property type="entry name" value="PRK05679.1"/>
    <property type="match status" value="1"/>
</dbReference>
<evidence type="ECO:0000259" key="14">
    <source>
        <dbReference type="Pfam" id="PF10590"/>
    </source>
</evidence>
<evidence type="ECO:0000256" key="11">
    <source>
        <dbReference type="PIRSR" id="PIRSR000190-2"/>
    </source>
</evidence>
<dbReference type="UniPathway" id="UPA01068">
    <property type="reaction ID" value="UER00304"/>
</dbReference>
<comment type="pathway">
    <text evidence="1 9">Cofactor metabolism; pyridoxal 5'-phosphate salvage; pyridoxal 5'-phosphate from pyridoxamine 5'-phosphate: step 1/1.</text>
</comment>
<dbReference type="KEGG" id="scn:Solca_1739"/>
<gene>
    <name evidence="9" type="primary">pdxH</name>
    <name evidence="15" type="ordered locus">Solca_1739</name>
</gene>
<comment type="subunit">
    <text evidence="4 9">Homodimer.</text>
</comment>
<dbReference type="GO" id="GO:0008615">
    <property type="term" value="P:pyridoxine biosynthetic process"/>
    <property type="evidence" value="ECO:0007669"/>
    <property type="project" value="UniProtKB-UniRule"/>
</dbReference>
<dbReference type="InterPro" id="IPR011576">
    <property type="entry name" value="Pyridox_Oxase_N"/>
</dbReference>
<evidence type="ECO:0000313" key="16">
    <source>
        <dbReference type="Proteomes" id="UP000007590"/>
    </source>
</evidence>
<dbReference type="HOGENOM" id="CLU_032263_2_2_10"/>
<keyword evidence="6 9" id="KW-0288">FMN</keyword>
<feature type="binding site" evidence="9 11">
    <location>
        <begin position="80"/>
        <end position="81"/>
    </location>
    <ligand>
        <name>FMN</name>
        <dbReference type="ChEBI" id="CHEBI:58210"/>
    </ligand>
</feature>
<evidence type="ECO:0000256" key="5">
    <source>
        <dbReference type="ARBA" id="ARBA00022630"/>
    </source>
</evidence>
<feature type="domain" description="Pyridoxamine 5'-phosphate oxidase N-terminal" evidence="13">
    <location>
        <begin position="37"/>
        <end position="157"/>
    </location>
</feature>
<evidence type="ECO:0000313" key="15">
    <source>
        <dbReference type="EMBL" id="AFD06805.1"/>
    </source>
</evidence>
<evidence type="ECO:0000256" key="12">
    <source>
        <dbReference type="SAM" id="Coils"/>
    </source>
</evidence>